<keyword evidence="3" id="KW-0464">Manganese</keyword>
<sequence>MKRSQINKAFKDASSCFAQTCWALPPNAAWDITDFGMGKFDTLGITLVNLAEESEYCEKIIYIRKGQMVPNHAHKVKKEDIICRNGILALRLWKGHPDHDPEESFEIKVNREWRSFRSGDVLTLEAGERVTLEPLVYHMFWCESDECVIGEVSTANDDANDNFFVDTELGRFSSIEEDEPALLRLLNE</sequence>
<dbReference type="GO" id="GO:0046872">
    <property type="term" value="F:metal ion binding"/>
    <property type="evidence" value="ECO:0007669"/>
    <property type="project" value="UniProtKB-KW"/>
</dbReference>
<evidence type="ECO:0000256" key="4">
    <source>
        <dbReference type="ARBA" id="ARBA00023235"/>
    </source>
</evidence>
<keyword evidence="10" id="KW-1185">Reference proteome</keyword>
<dbReference type="SUPFAM" id="SSF51182">
    <property type="entry name" value="RmlC-like cupins"/>
    <property type="match status" value="1"/>
</dbReference>
<dbReference type="EC" id="5.3.1.15" evidence="8"/>
<dbReference type="InterPro" id="IPR011051">
    <property type="entry name" value="RmlC_Cupin_sf"/>
</dbReference>
<comment type="catalytic activity">
    <reaction evidence="6">
        <text>D-lyxose = D-xylulose</text>
        <dbReference type="Rhea" id="RHEA:14201"/>
        <dbReference type="ChEBI" id="CHEBI:16789"/>
        <dbReference type="ChEBI" id="CHEBI:17140"/>
        <dbReference type="EC" id="5.3.1.15"/>
    </reaction>
</comment>
<dbReference type="InterPro" id="IPR010864">
    <property type="entry name" value="D-lyxose_isomer"/>
</dbReference>
<protein>
    <recommendedName>
        <fullName evidence="8">D-lyxose ketol-isomerase</fullName>
        <ecNumber evidence="8">5.3.1.15</ecNumber>
    </recommendedName>
</protein>
<evidence type="ECO:0000313" key="9">
    <source>
        <dbReference type="EMBL" id="MBK1880220.1"/>
    </source>
</evidence>
<evidence type="ECO:0000256" key="1">
    <source>
        <dbReference type="ARBA" id="ARBA00001936"/>
    </source>
</evidence>
<dbReference type="EMBL" id="JAENIL010000076">
    <property type="protein sequence ID" value="MBK1880220.1"/>
    <property type="molecule type" value="Genomic_DNA"/>
</dbReference>
<evidence type="ECO:0000256" key="6">
    <source>
        <dbReference type="ARBA" id="ARBA00044907"/>
    </source>
</evidence>
<dbReference type="GO" id="GO:0047828">
    <property type="term" value="F:D-lyxose ketol-isomerase activity"/>
    <property type="evidence" value="ECO:0007669"/>
    <property type="project" value="UniProtKB-EC"/>
</dbReference>
<proteinExistence type="inferred from homology"/>
<dbReference type="Gene3D" id="2.60.120.10">
    <property type="entry name" value="Jelly Rolls"/>
    <property type="match status" value="1"/>
</dbReference>
<evidence type="ECO:0000256" key="2">
    <source>
        <dbReference type="ARBA" id="ARBA00022723"/>
    </source>
</evidence>
<dbReference type="RefSeq" id="WP_200358946.1">
    <property type="nucleotide sequence ID" value="NZ_JAENIL010000076.1"/>
</dbReference>
<comment type="similarity">
    <text evidence="7">Belongs to the D-lyxose ketol-isomerase family.</text>
</comment>
<comment type="cofactor">
    <cofactor evidence="1">
        <name>Mn(2+)</name>
        <dbReference type="ChEBI" id="CHEBI:29035"/>
    </cofactor>
</comment>
<comment type="caution">
    <text evidence="9">The sequence shown here is derived from an EMBL/GenBank/DDBJ whole genome shotgun (WGS) entry which is preliminary data.</text>
</comment>
<keyword evidence="2" id="KW-0479">Metal-binding</keyword>
<dbReference type="Pfam" id="PF07385">
    <property type="entry name" value="Lyx_isomer"/>
    <property type="match status" value="1"/>
</dbReference>
<evidence type="ECO:0000256" key="7">
    <source>
        <dbReference type="ARBA" id="ARBA00044951"/>
    </source>
</evidence>
<evidence type="ECO:0000313" key="10">
    <source>
        <dbReference type="Proteomes" id="UP000617628"/>
    </source>
</evidence>
<dbReference type="Proteomes" id="UP000617628">
    <property type="component" value="Unassembled WGS sequence"/>
</dbReference>
<reference evidence="9" key="1">
    <citation type="submission" date="2021-01" db="EMBL/GenBank/DDBJ databases">
        <title>Modified the classification status of verrucomicrobia.</title>
        <authorList>
            <person name="Feng X."/>
        </authorList>
    </citation>
    <scope>NUCLEOTIDE SEQUENCE</scope>
    <source>
        <strain evidence="9">KCTC 13126</strain>
    </source>
</reference>
<organism evidence="9 10">
    <name type="scientific">Pelagicoccus mobilis</name>
    <dbReference type="NCBI Taxonomy" id="415221"/>
    <lineage>
        <taxon>Bacteria</taxon>
        <taxon>Pseudomonadati</taxon>
        <taxon>Verrucomicrobiota</taxon>
        <taxon>Opitutia</taxon>
        <taxon>Puniceicoccales</taxon>
        <taxon>Pelagicoccaceae</taxon>
        <taxon>Pelagicoccus</taxon>
    </lineage>
</organism>
<dbReference type="InterPro" id="IPR014710">
    <property type="entry name" value="RmlC-like_jellyroll"/>
</dbReference>
<dbReference type="AlphaFoldDB" id="A0A934VTM3"/>
<evidence type="ECO:0000256" key="8">
    <source>
        <dbReference type="ARBA" id="ARBA00044972"/>
    </source>
</evidence>
<gene>
    <name evidence="9" type="ORF">JIN87_25265</name>
</gene>
<evidence type="ECO:0000256" key="3">
    <source>
        <dbReference type="ARBA" id="ARBA00023211"/>
    </source>
</evidence>
<accession>A0A934VTM3</accession>
<evidence type="ECO:0000256" key="5">
    <source>
        <dbReference type="ARBA" id="ARBA00023277"/>
    </source>
</evidence>
<keyword evidence="5" id="KW-0119">Carbohydrate metabolism</keyword>
<name>A0A934VTM3_9BACT</name>
<keyword evidence="4 9" id="KW-0413">Isomerase</keyword>